<keyword evidence="10" id="KW-0969">Cilium</keyword>
<feature type="transmembrane region" description="Helical" evidence="8">
    <location>
        <begin position="20"/>
        <end position="39"/>
    </location>
</feature>
<dbReference type="GO" id="GO:0005886">
    <property type="term" value="C:plasma membrane"/>
    <property type="evidence" value="ECO:0007669"/>
    <property type="project" value="UniProtKB-SubCell"/>
</dbReference>
<dbReference type="InterPro" id="IPR050330">
    <property type="entry name" value="Bact_OuterMem_StrucFunc"/>
</dbReference>
<evidence type="ECO:0000256" key="4">
    <source>
        <dbReference type="ARBA" id="ARBA00022692"/>
    </source>
</evidence>
<organism evidence="10 11">
    <name type="scientific">Crenobacter intestini</name>
    <dbReference type="NCBI Taxonomy" id="2563443"/>
    <lineage>
        <taxon>Bacteria</taxon>
        <taxon>Pseudomonadati</taxon>
        <taxon>Pseudomonadota</taxon>
        <taxon>Betaproteobacteria</taxon>
        <taxon>Neisseriales</taxon>
        <taxon>Neisseriaceae</taxon>
        <taxon>Crenobacter</taxon>
    </lineage>
</organism>
<dbReference type="Gene3D" id="3.30.1330.60">
    <property type="entry name" value="OmpA-like domain"/>
    <property type="match status" value="1"/>
</dbReference>
<keyword evidence="4 8" id="KW-0812">Transmembrane</keyword>
<keyword evidence="3" id="KW-1003">Cell membrane</keyword>
<dbReference type="EMBL" id="STGJ01000008">
    <property type="protein sequence ID" value="TIC83074.1"/>
    <property type="molecule type" value="Genomic_DNA"/>
</dbReference>
<dbReference type="SUPFAM" id="SSF103088">
    <property type="entry name" value="OmpA-like"/>
    <property type="match status" value="1"/>
</dbReference>
<keyword evidence="6 7" id="KW-0472">Membrane</keyword>
<comment type="subcellular location">
    <subcellularLocation>
        <location evidence="1">Cell membrane</location>
        <topology evidence="1">Single-pass membrane protein</topology>
    </subcellularLocation>
</comment>
<keyword evidence="10" id="KW-0282">Flagellum</keyword>
<evidence type="ECO:0000256" key="2">
    <source>
        <dbReference type="ARBA" id="ARBA00008914"/>
    </source>
</evidence>
<dbReference type="RefSeq" id="WP_136552887.1">
    <property type="nucleotide sequence ID" value="NZ_STGJ01000008.1"/>
</dbReference>
<comment type="similarity">
    <text evidence="2">Belongs to the MotB family.</text>
</comment>
<dbReference type="PANTHER" id="PTHR30329:SF20">
    <property type="entry name" value="EXPORTED PROTEIN"/>
    <property type="match status" value="1"/>
</dbReference>
<dbReference type="PANTHER" id="PTHR30329">
    <property type="entry name" value="STATOR ELEMENT OF FLAGELLAR MOTOR COMPLEX"/>
    <property type="match status" value="1"/>
</dbReference>
<dbReference type="AlphaFoldDB" id="A0A4T0UVK8"/>
<evidence type="ECO:0000256" key="1">
    <source>
        <dbReference type="ARBA" id="ARBA00004162"/>
    </source>
</evidence>
<name>A0A4T0UVK8_9NEIS</name>
<dbReference type="Pfam" id="PF00691">
    <property type="entry name" value="OmpA"/>
    <property type="match status" value="1"/>
</dbReference>
<keyword evidence="10" id="KW-0966">Cell projection</keyword>
<dbReference type="PROSITE" id="PS51123">
    <property type="entry name" value="OMPA_2"/>
    <property type="match status" value="1"/>
</dbReference>
<feature type="domain" description="OmpA-like" evidence="9">
    <location>
        <begin position="126"/>
        <end position="246"/>
    </location>
</feature>
<gene>
    <name evidence="10" type="primary">motD</name>
    <name evidence="10" type="ORF">E5K04_08230</name>
</gene>
<comment type="caution">
    <text evidence="10">The sequence shown here is derived from an EMBL/GenBank/DDBJ whole genome shotgun (WGS) entry which is preliminary data.</text>
</comment>
<keyword evidence="5 8" id="KW-1133">Transmembrane helix</keyword>
<evidence type="ECO:0000259" key="9">
    <source>
        <dbReference type="PROSITE" id="PS51123"/>
    </source>
</evidence>
<evidence type="ECO:0000313" key="11">
    <source>
        <dbReference type="Proteomes" id="UP000308891"/>
    </source>
</evidence>
<evidence type="ECO:0000256" key="3">
    <source>
        <dbReference type="ARBA" id="ARBA00022475"/>
    </source>
</evidence>
<evidence type="ECO:0000313" key="10">
    <source>
        <dbReference type="EMBL" id="TIC83074.1"/>
    </source>
</evidence>
<keyword evidence="11" id="KW-1185">Reference proteome</keyword>
<dbReference type="CDD" id="cd07185">
    <property type="entry name" value="OmpA_C-like"/>
    <property type="match status" value="1"/>
</dbReference>
<evidence type="ECO:0000256" key="5">
    <source>
        <dbReference type="ARBA" id="ARBA00022989"/>
    </source>
</evidence>
<evidence type="ECO:0000256" key="6">
    <source>
        <dbReference type="ARBA" id="ARBA00023136"/>
    </source>
</evidence>
<dbReference type="OrthoDB" id="9809186at2"/>
<dbReference type="Proteomes" id="UP000308891">
    <property type="component" value="Unassembled WGS sequence"/>
</dbReference>
<protein>
    <submittedName>
        <fullName evidence="10">Flagellar motor protein MotD</fullName>
    </submittedName>
</protein>
<evidence type="ECO:0000256" key="7">
    <source>
        <dbReference type="PROSITE-ProRule" id="PRU00473"/>
    </source>
</evidence>
<evidence type="ECO:0000256" key="8">
    <source>
        <dbReference type="SAM" id="Phobius"/>
    </source>
</evidence>
<sequence length="271" mass="29268">MSRRRRRHQEEHENHERWLVSYADFITLLFAFFVVMYAVSQVNESKYRSLSSALVNAFGTSPLALESKPSGSANTQVAAPDAQYIARKVAAQPVPAKTQADQLERRLGEVLAPLSANGQVKVTRKGDDIQVDIRDNALFPVGQATPSPGSIRLVNALSGVLAPLDSPIKVEGFSDNVPIRNANYPSNWELSAARAGSVVRLLQENGVAAERLVAIGRAETRPLADNASEQGRAQNRRVAITILARGKEELAALPAALTEDASSPTPQRGTP</sequence>
<dbReference type="Pfam" id="PF13677">
    <property type="entry name" value="MotB_plug"/>
    <property type="match status" value="1"/>
</dbReference>
<dbReference type="InterPro" id="IPR036737">
    <property type="entry name" value="OmpA-like_sf"/>
</dbReference>
<dbReference type="NCBIfam" id="NF006541">
    <property type="entry name" value="PRK09038.1"/>
    <property type="match status" value="1"/>
</dbReference>
<accession>A0A4T0UVK8</accession>
<reference evidence="10 11" key="1">
    <citation type="submission" date="2019-04" db="EMBL/GenBank/DDBJ databases">
        <title>Crenobacter sp. nov.</title>
        <authorList>
            <person name="Shi S."/>
        </authorList>
    </citation>
    <scope>NUCLEOTIDE SEQUENCE [LARGE SCALE GENOMIC DNA]</scope>
    <source>
        <strain evidence="10 11">GY 70310</strain>
    </source>
</reference>
<dbReference type="InterPro" id="IPR025713">
    <property type="entry name" value="MotB-like_N_dom"/>
</dbReference>
<proteinExistence type="inferred from homology"/>
<dbReference type="InterPro" id="IPR006665">
    <property type="entry name" value="OmpA-like"/>
</dbReference>